<organism evidence="1 2">
    <name type="scientific">Corynebacterium yudongzhengii</name>
    <dbReference type="NCBI Taxonomy" id="2080740"/>
    <lineage>
        <taxon>Bacteria</taxon>
        <taxon>Bacillati</taxon>
        <taxon>Actinomycetota</taxon>
        <taxon>Actinomycetes</taxon>
        <taxon>Mycobacteriales</taxon>
        <taxon>Corynebacteriaceae</taxon>
        <taxon>Corynebacterium</taxon>
    </lineage>
</organism>
<evidence type="ECO:0008006" key="3">
    <source>
        <dbReference type="Google" id="ProtNLM"/>
    </source>
</evidence>
<keyword evidence="2" id="KW-1185">Reference proteome</keyword>
<dbReference type="EMBL" id="QEEZ01000005">
    <property type="protein sequence ID" value="PWC02145.1"/>
    <property type="molecule type" value="Genomic_DNA"/>
</dbReference>
<accession>A0A2U1T851</accession>
<evidence type="ECO:0000313" key="1">
    <source>
        <dbReference type="EMBL" id="PWC02145.1"/>
    </source>
</evidence>
<name>A0A2U1T851_9CORY</name>
<dbReference type="Pfam" id="PF06262">
    <property type="entry name" value="Zincin_1"/>
    <property type="match status" value="1"/>
</dbReference>
<protein>
    <recommendedName>
        <fullName evidence="3">Metallopeptidase family protein</fullName>
    </recommendedName>
</protein>
<dbReference type="Gene3D" id="3.30.2010.20">
    <property type="match status" value="1"/>
</dbReference>
<evidence type="ECO:0000313" key="2">
    <source>
        <dbReference type="Proteomes" id="UP000244989"/>
    </source>
</evidence>
<dbReference type="SUPFAM" id="SSF55486">
    <property type="entry name" value="Metalloproteases ('zincins'), catalytic domain"/>
    <property type="match status" value="1"/>
</dbReference>
<dbReference type="InterPro" id="IPR038555">
    <property type="entry name" value="Zincin_1_sf"/>
</dbReference>
<reference evidence="2" key="1">
    <citation type="submission" date="2018-04" db="EMBL/GenBank/DDBJ databases">
        <authorList>
            <person name="Liu S."/>
            <person name="Wang Z."/>
            <person name="Li J."/>
        </authorList>
    </citation>
    <scope>NUCLEOTIDE SEQUENCE [LARGE SCALE GENOMIC DNA]</scope>
    <source>
        <strain evidence="2">2189</strain>
    </source>
</reference>
<proteinExistence type="predicted"/>
<dbReference type="AlphaFoldDB" id="A0A2U1T851"/>
<dbReference type="OrthoDB" id="9806895at2"/>
<dbReference type="Proteomes" id="UP000244989">
    <property type="component" value="Unassembled WGS sequence"/>
</dbReference>
<dbReference type="KEGG" id="cyz:C3B44_11020"/>
<dbReference type="CDD" id="cd12952">
    <property type="entry name" value="MMP_ACEL2062"/>
    <property type="match status" value="1"/>
</dbReference>
<dbReference type="InterPro" id="IPR010428">
    <property type="entry name" value="Zincin_1"/>
</dbReference>
<gene>
    <name evidence="1" type="ORF">DF222_03375</name>
</gene>
<comment type="caution">
    <text evidence="1">The sequence shown here is derived from an EMBL/GenBank/DDBJ whole genome shotgun (WGS) entry which is preliminary data.</text>
</comment>
<dbReference type="RefSeq" id="WP_108432403.1">
    <property type="nucleotide sequence ID" value="NZ_CP026947.1"/>
</dbReference>
<sequence length="115" mass="13279">MYRVSDEEFDSLVNDALDTVPAHVVERMGNVVVLVRPYHEEEPSTLGLYEGVPLTERTFDHTGYLPDAIFLYKEALEQLATTYEELAHEVRVTLFHEIGHYFGIEEDRLHELGWG</sequence>